<name>A0A0H3FV55_KLEAK</name>
<dbReference type="KEGG" id="eae:EAE_16220"/>
<evidence type="ECO:0000313" key="3">
    <source>
        <dbReference type="Proteomes" id="UP000008881"/>
    </source>
</evidence>
<protein>
    <recommendedName>
        <fullName evidence="4">Type 1 fimbrial protein</fullName>
    </recommendedName>
</protein>
<evidence type="ECO:0000313" key="2">
    <source>
        <dbReference type="EMBL" id="AEG98155.1"/>
    </source>
</evidence>
<dbReference type="RefSeq" id="WP_015705021.1">
    <property type="nucleotide sequence ID" value="NC_015663.1"/>
</dbReference>
<feature type="signal peptide" evidence="1">
    <location>
        <begin position="1"/>
        <end position="24"/>
    </location>
</feature>
<dbReference type="GeneID" id="93311433"/>
<gene>
    <name evidence="2" type="ordered locus">EAE_16220</name>
</gene>
<dbReference type="EMBL" id="CP002824">
    <property type="protein sequence ID" value="AEG98155.1"/>
    <property type="molecule type" value="Genomic_DNA"/>
</dbReference>
<dbReference type="AlphaFoldDB" id="A0A0H3FV55"/>
<proteinExistence type="predicted"/>
<dbReference type="Proteomes" id="UP000008881">
    <property type="component" value="Chromosome"/>
</dbReference>
<dbReference type="OrthoDB" id="6046808at2"/>
<accession>A0A0H3FV55</accession>
<evidence type="ECO:0008006" key="4">
    <source>
        <dbReference type="Google" id="ProtNLM"/>
    </source>
</evidence>
<organism evidence="2 3">
    <name type="scientific">Klebsiella aerogenes (strain ATCC 13048 / DSM 30053 / CCUG 1429 / JCM 1235 / KCTC 2190 / NBRC 13534 / NCIMB 10102 / NCTC 10006 / CDC 819-56)</name>
    <name type="common">Enterobacter aerogenes</name>
    <dbReference type="NCBI Taxonomy" id="1028307"/>
    <lineage>
        <taxon>Bacteria</taxon>
        <taxon>Pseudomonadati</taxon>
        <taxon>Pseudomonadota</taxon>
        <taxon>Gammaproteobacteria</taxon>
        <taxon>Enterobacterales</taxon>
        <taxon>Enterobacteriaceae</taxon>
        <taxon>Klebsiella/Raoultella group</taxon>
        <taxon>Klebsiella</taxon>
    </lineage>
</organism>
<keyword evidence="1" id="KW-0732">Signal</keyword>
<sequence>MIKKIHTFAMPCLMLSCLFGAVHAAPTDGVVAIYGQVVDPSCEANSVGEKIEMACQQLPTRALSPQVLTTGNYSNDAVRSAQLKYIDPQHTRAILEVNYR</sequence>
<feature type="chain" id="PRO_5002609685" description="Type 1 fimbrial protein" evidence="1">
    <location>
        <begin position="25"/>
        <end position="100"/>
    </location>
</feature>
<dbReference type="HOGENOM" id="CLU_155233_3_2_6"/>
<evidence type="ECO:0000256" key="1">
    <source>
        <dbReference type="SAM" id="SignalP"/>
    </source>
</evidence>
<reference evidence="2 3" key="1">
    <citation type="journal article" date="2012" name="J. Bacteriol.">
        <title>Complete genome sequence of Enterobacter aerogenes KCTC 2190.</title>
        <authorList>
            <person name="Shin S.H."/>
            <person name="Kim S."/>
            <person name="Kim J.Y."/>
            <person name="Lee S."/>
            <person name="Um Y."/>
            <person name="Oh M.K."/>
            <person name="Kim Y.R."/>
            <person name="Lee J."/>
            <person name="Yang K.S."/>
        </authorList>
    </citation>
    <scope>NUCLEOTIDE SEQUENCE [LARGE SCALE GENOMIC DNA]</scope>
    <source>
        <strain evidence="2 3">KCTC 2190</strain>
    </source>
</reference>
<keyword evidence="3" id="KW-1185">Reference proteome</keyword>
<dbReference type="PATRIC" id="fig|1028307.3.peg.3243"/>
<dbReference type="PROSITE" id="PS51257">
    <property type="entry name" value="PROKAR_LIPOPROTEIN"/>
    <property type="match status" value="1"/>
</dbReference>